<keyword evidence="2" id="KW-0378">Hydrolase</keyword>
<evidence type="ECO:0000256" key="2">
    <source>
        <dbReference type="ARBA" id="ARBA00022801"/>
    </source>
</evidence>
<proteinExistence type="inferred from homology"/>
<dbReference type="SUPFAM" id="SSF51556">
    <property type="entry name" value="Metallo-dependent hydrolases"/>
    <property type="match status" value="1"/>
</dbReference>
<dbReference type="InterPro" id="IPR032466">
    <property type="entry name" value="Metal_Hydrolase"/>
</dbReference>
<keyword evidence="1" id="KW-0479">Metal-binding</keyword>
<keyword evidence="5" id="KW-1185">Reference proteome</keyword>
<comment type="similarity">
    <text evidence="3">Belongs to the metallo-dependent hydrolases superfamily. Phosphotriesterase family.</text>
</comment>
<name>A0ABT9M7H3_9THEO</name>
<organism evidence="4 5">
    <name type="scientific">Thermoanaerobacter pentosaceus</name>
    <dbReference type="NCBI Taxonomy" id="694059"/>
    <lineage>
        <taxon>Bacteria</taxon>
        <taxon>Bacillati</taxon>
        <taxon>Bacillota</taxon>
        <taxon>Clostridia</taxon>
        <taxon>Thermoanaerobacterales</taxon>
        <taxon>Thermoanaerobacteraceae</taxon>
        <taxon>Thermoanaerobacter</taxon>
    </lineage>
</organism>
<accession>A0ABT9M7H3</accession>
<evidence type="ECO:0000313" key="4">
    <source>
        <dbReference type="EMBL" id="MDP9752079.1"/>
    </source>
</evidence>
<feature type="modified residue" description="N6-carboxylysine" evidence="3">
    <location>
        <position position="154"/>
    </location>
</feature>
<dbReference type="PIRSF" id="PIRSF016839">
    <property type="entry name" value="PhP"/>
    <property type="match status" value="1"/>
</dbReference>
<evidence type="ECO:0000256" key="3">
    <source>
        <dbReference type="PROSITE-ProRule" id="PRU00679"/>
    </source>
</evidence>
<dbReference type="InterPro" id="IPR001559">
    <property type="entry name" value="Phosphotriesterase"/>
</dbReference>
<protein>
    <submittedName>
        <fullName evidence="4">Phosphotriesterase-related protein</fullName>
    </submittedName>
</protein>
<dbReference type="EMBL" id="JAURUP010000055">
    <property type="protein sequence ID" value="MDP9752079.1"/>
    <property type="molecule type" value="Genomic_DNA"/>
</dbReference>
<evidence type="ECO:0000313" key="5">
    <source>
        <dbReference type="Proteomes" id="UP001223886"/>
    </source>
</evidence>
<gene>
    <name evidence="4" type="ORF">J2S24_002605</name>
</gene>
<comment type="caution">
    <text evidence="4">The sequence shown here is derived from an EMBL/GenBank/DDBJ whole genome shotgun (WGS) entry which is preliminary data.</text>
</comment>
<dbReference type="PANTHER" id="PTHR10819:SF3">
    <property type="entry name" value="PHOSPHOTRIESTERASE-RELATED PROTEIN"/>
    <property type="match status" value="1"/>
</dbReference>
<dbReference type="Pfam" id="PF02126">
    <property type="entry name" value="PTE"/>
    <property type="match status" value="1"/>
</dbReference>
<dbReference type="CDD" id="cd00530">
    <property type="entry name" value="PTE"/>
    <property type="match status" value="1"/>
</dbReference>
<dbReference type="Proteomes" id="UP001223886">
    <property type="component" value="Unassembled WGS sequence"/>
</dbReference>
<sequence length="330" mass="37510">MSFVRTFNGDINPDELGFTYSHEHIVCIPPYWKEKNEEDLLLDDENKSLQDVLDFKKAGGETIVDATAVDYGREVEAVKRISEKSQVKIIGTAGFNKGFLWNAKLKDNIKQIVGNYETYGEWIEKAPIKKLAEYVISEVEEGLEGTKVRAGQLKCGTGYNSISPLEEKVIKAIAIAHKETKAPIHCHTEAGTMALEQIELLRKEGINLEYVSFGHMDRNLDPYYHVQIAKTGAFLCFDGIGKIKYGPESNRINEIIFLVKQGFKDQILISGDMARKSYYKHYKHGLGLDFIIKKWIPRFIEEADQAGLDGESLIKDFFINNPRRCFAFKI</sequence>
<dbReference type="Gene3D" id="3.20.20.140">
    <property type="entry name" value="Metal-dependent hydrolases"/>
    <property type="match status" value="1"/>
</dbReference>
<evidence type="ECO:0000256" key="1">
    <source>
        <dbReference type="ARBA" id="ARBA00022723"/>
    </source>
</evidence>
<dbReference type="RefSeq" id="WP_307681656.1">
    <property type="nucleotide sequence ID" value="NZ_JAURUP010000055.1"/>
</dbReference>
<reference evidence="4 5" key="1">
    <citation type="submission" date="2023-07" db="EMBL/GenBank/DDBJ databases">
        <title>Genomic Encyclopedia of Type Strains, Phase IV (KMG-IV): sequencing the most valuable type-strain genomes for metagenomic binning, comparative biology and taxonomic classification.</title>
        <authorList>
            <person name="Goeker M."/>
        </authorList>
    </citation>
    <scope>NUCLEOTIDE SEQUENCE [LARGE SCALE GENOMIC DNA]</scope>
    <source>
        <strain evidence="4 5">DSM 25963</strain>
    </source>
</reference>
<dbReference type="PANTHER" id="PTHR10819">
    <property type="entry name" value="PHOSPHOTRIESTERASE-RELATED"/>
    <property type="match status" value="1"/>
</dbReference>
<dbReference type="PROSITE" id="PS51347">
    <property type="entry name" value="PHOSPHOTRIESTERASE_2"/>
    <property type="match status" value="1"/>
</dbReference>